<sequence length="213" mass="22263">MFGTTTVLSLLLTTATAFPISWPRIVARDYTPTQLAQGTNFFFDSLHLETQCSPGQIACVDSNLAKCSPEGNWEITPCTGNTTCLAVPSSDNGLLVQCMLYTDAQAAIGDENVSVDQGVQQAPMNTATAVASPSATETATPTESASESASESAPTDATPTDSEDPNATCTDGAEEPEATETQTITVILTPNPTESGAFITSTLTGDLHRDRPH</sequence>
<proteinExistence type="predicted"/>
<name>A0A0C3A838_SERVB</name>
<reference evidence="4" key="2">
    <citation type="submission" date="2015-01" db="EMBL/GenBank/DDBJ databases">
        <title>Evolutionary Origins and Diversification of the Mycorrhizal Mutualists.</title>
        <authorList>
            <consortium name="DOE Joint Genome Institute"/>
            <consortium name="Mycorrhizal Genomics Consortium"/>
            <person name="Kohler A."/>
            <person name="Kuo A."/>
            <person name="Nagy L.G."/>
            <person name="Floudas D."/>
            <person name="Copeland A."/>
            <person name="Barry K.W."/>
            <person name="Cichocki N."/>
            <person name="Veneault-Fourrey C."/>
            <person name="LaButti K."/>
            <person name="Lindquist E.A."/>
            <person name="Lipzen A."/>
            <person name="Lundell T."/>
            <person name="Morin E."/>
            <person name="Murat C."/>
            <person name="Riley R."/>
            <person name="Ohm R."/>
            <person name="Sun H."/>
            <person name="Tunlid A."/>
            <person name="Henrissat B."/>
            <person name="Grigoriev I.V."/>
            <person name="Hibbett D.S."/>
            <person name="Martin F."/>
        </authorList>
    </citation>
    <scope>NUCLEOTIDE SEQUENCE [LARGE SCALE GENOMIC DNA]</scope>
    <source>
        <strain evidence="4">MAFF 305830</strain>
    </source>
</reference>
<feature type="region of interest" description="Disordered" evidence="1">
    <location>
        <begin position="125"/>
        <end position="213"/>
    </location>
</feature>
<dbReference type="Proteomes" id="UP000054097">
    <property type="component" value="Unassembled WGS sequence"/>
</dbReference>
<feature type="chain" id="PRO_5002160794" description="Carbohydrate-binding module family 19 domain-containing protein" evidence="2">
    <location>
        <begin position="18"/>
        <end position="213"/>
    </location>
</feature>
<organism evidence="3 4">
    <name type="scientific">Serendipita vermifera MAFF 305830</name>
    <dbReference type="NCBI Taxonomy" id="933852"/>
    <lineage>
        <taxon>Eukaryota</taxon>
        <taxon>Fungi</taxon>
        <taxon>Dikarya</taxon>
        <taxon>Basidiomycota</taxon>
        <taxon>Agaricomycotina</taxon>
        <taxon>Agaricomycetes</taxon>
        <taxon>Sebacinales</taxon>
        <taxon>Serendipitaceae</taxon>
        <taxon>Serendipita</taxon>
    </lineage>
</organism>
<evidence type="ECO:0000313" key="4">
    <source>
        <dbReference type="Proteomes" id="UP000054097"/>
    </source>
</evidence>
<evidence type="ECO:0008006" key="5">
    <source>
        <dbReference type="Google" id="ProtNLM"/>
    </source>
</evidence>
<evidence type="ECO:0000256" key="1">
    <source>
        <dbReference type="SAM" id="MobiDB-lite"/>
    </source>
</evidence>
<protein>
    <recommendedName>
        <fullName evidence="5">Carbohydrate-binding module family 19 domain-containing protein</fullName>
    </recommendedName>
</protein>
<accession>A0A0C3A838</accession>
<feature type="compositionally biased region" description="Low complexity" evidence="1">
    <location>
        <begin position="126"/>
        <end position="160"/>
    </location>
</feature>
<keyword evidence="2" id="KW-0732">Signal</keyword>
<dbReference type="HOGENOM" id="CLU_1295101_0_0_1"/>
<reference evidence="3 4" key="1">
    <citation type="submission" date="2014-04" db="EMBL/GenBank/DDBJ databases">
        <authorList>
            <consortium name="DOE Joint Genome Institute"/>
            <person name="Kuo A."/>
            <person name="Zuccaro A."/>
            <person name="Kohler A."/>
            <person name="Nagy L.G."/>
            <person name="Floudas D."/>
            <person name="Copeland A."/>
            <person name="Barry K.W."/>
            <person name="Cichocki N."/>
            <person name="Veneault-Fourrey C."/>
            <person name="LaButti K."/>
            <person name="Lindquist E.A."/>
            <person name="Lipzen A."/>
            <person name="Lundell T."/>
            <person name="Morin E."/>
            <person name="Murat C."/>
            <person name="Sun H."/>
            <person name="Tunlid A."/>
            <person name="Henrissat B."/>
            <person name="Grigoriev I.V."/>
            <person name="Hibbett D.S."/>
            <person name="Martin F."/>
            <person name="Nordberg H.P."/>
            <person name="Cantor M.N."/>
            <person name="Hua S.X."/>
        </authorList>
    </citation>
    <scope>NUCLEOTIDE SEQUENCE [LARGE SCALE GENOMIC DNA]</scope>
    <source>
        <strain evidence="3 4">MAFF 305830</strain>
    </source>
</reference>
<feature type="signal peptide" evidence="2">
    <location>
        <begin position="1"/>
        <end position="17"/>
    </location>
</feature>
<keyword evidence="4" id="KW-1185">Reference proteome</keyword>
<evidence type="ECO:0000256" key="2">
    <source>
        <dbReference type="SAM" id="SignalP"/>
    </source>
</evidence>
<evidence type="ECO:0000313" key="3">
    <source>
        <dbReference type="EMBL" id="KIM20790.1"/>
    </source>
</evidence>
<gene>
    <name evidence="3" type="ORF">M408DRAFT_123517</name>
</gene>
<dbReference type="AlphaFoldDB" id="A0A0C3A838"/>
<dbReference type="EMBL" id="KN824408">
    <property type="protein sequence ID" value="KIM20790.1"/>
    <property type="molecule type" value="Genomic_DNA"/>
</dbReference>
<dbReference type="OrthoDB" id="2362516at2759"/>
<feature type="compositionally biased region" description="Polar residues" evidence="1">
    <location>
        <begin position="179"/>
        <end position="204"/>
    </location>
</feature>